<accession>U7UT11</accession>
<dbReference type="Proteomes" id="UP000017090">
    <property type="component" value="Unassembled WGS sequence"/>
</dbReference>
<proteinExistence type="predicted"/>
<dbReference type="OrthoDB" id="9788567at2"/>
<organism evidence="1 2">
    <name type="scientific">Megasphaera vaginalis</name>
    <name type="common">ex Srinivasan et al. 2021</name>
    <dbReference type="NCBI Taxonomy" id="1111454"/>
    <lineage>
        <taxon>Bacteria</taxon>
        <taxon>Bacillati</taxon>
        <taxon>Bacillota</taxon>
        <taxon>Negativicutes</taxon>
        <taxon>Veillonellales</taxon>
        <taxon>Veillonellaceae</taxon>
        <taxon>Megasphaera</taxon>
    </lineage>
</organism>
<sequence length="133" mass="15317">MGKSQTMIDISTVNSGRFLTLPPTAKLLYFYLLMYAADDGIVDAYLPMEASHTQFSDLTELEEKKYVWFLEKPTIGFLPDYLKHNRNLDIRGKRDSDRLPLLAEKFPHAQIMVAITKNDKKTKQILPVINILK</sequence>
<protein>
    <submittedName>
        <fullName evidence="1">Uncharacterized protein</fullName>
    </submittedName>
</protein>
<dbReference type="STRING" id="1111454.HMPREF1250_1273"/>
<keyword evidence="2" id="KW-1185">Reference proteome</keyword>
<comment type="caution">
    <text evidence="1">The sequence shown here is derived from an EMBL/GenBank/DDBJ whole genome shotgun (WGS) entry which is preliminary data.</text>
</comment>
<dbReference type="RefSeq" id="WP_023052644.1">
    <property type="nucleotide sequence ID" value="NZ_AWXA01000004.1"/>
</dbReference>
<dbReference type="PATRIC" id="fig|1111454.3.peg.97"/>
<dbReference type="AlphaFoldDB" id="U7UT11"/>
<reference evidence="1 2" key="1">
    <citation type="submission" date="2013-09" db="EMBL/GenBank/DDBJ databases">
        <authorList>
            <person name="Durkin A.S."/>
            <person name="Haft D.R."/>
            <person name="McCorrison J."/>
            <person name="Torralba M."/>
            <person name="Gillis M."/>
            <person name="Haft D.H."/>
            <person name="Methe B."/>
            <person name="Sutton G."/>
            <person name="Nelson K.E."/>
        </authorList>
    </citation>
    <scope>NUCLEOTIDE SEQUENCE [LARGE SCALE GENOMIC DNA]</scope>
    <source>
        <strain evidence="1 2">BV3C16-1</strain>
    </source>
</reference>
<gene>
    <name evidence="1" type="ORF">HMPREF1250_1273</name>
</gene>
<dbReference type="EMBL" id="AWXA01000004">
    <property type="protein sequence ID" value="ERT62470.1"/>
    <property type="molecule type" value="Genomic_DNA"/>
</dbReference>
<evidence type="ECO:0000313" key="2">
    <source>
        <dbReference type="Proteomes" id="UP000017090"/>
    </source>
</evidence>
<evidence type="ECO:0000313" key="1">
    <source>
        <dbReference type="EMBL" id="ERT62470.1"/>
    </source>
</evidence>
<name>U7UT11_9FIRM</name>